<dbReference type="EMBL" id="BFEA01000014">
    <property type="protein sequence ID" value="GBG60769.1"/>
    <property type="molecule type" value="Genomic_DNA"/>
</dbReference>
<protein>
    <submittedName>
        <fullName evidence="1">Uncharacterized protein</fullName>
    </submittedName>
</protein>
<keyword evidence="2" id="KW-1185">Reference proteome</keyword>
<evidence type="ECO:0000313" key="2">
    <source>
        <dbReference type="Proteomes" id="UP000265515"/>
    </source>
</evidence>
<dbReference type="AlphaFoldDB" id="A0A388JSH7"/>
<dbReference type="OrthoDB" id="5987015at2759"/>
<organism evidence="1 2">
    <name type="scientific">Chara braunii</name>
    <name type="common">Braun's stonewort</name>
    <dbReference type="NCBI Taxonomy" id="69332"/>
    <lineage>
        <taxon>Eukaryota</taxon>
        <taxon>Viridiplantae</taxon>
        <taxon>Streptophyta</taxon>
        <taxon>Charophyceae</taxon>
        <taxon>Charales</taxon>
        <taxon>Characeae</taxon>
        <taxon>Chara</taxon>
    </lineage>
</organism>
<dbReference type="Proteomes" id="UP000265515">
    <property type="component" value="Unassembled WGS sequence"/>
</dbReference>
<proteinExistence type="predicted"/>
<evidence type="ECO:0000313" key="1">
    <source>
        <dbReference type="EMBL" id="GBG60769.1"/>
    </source>
</evidence>
<reference evidence="1 2" key="1">
    <citation type="journal article" date="2018" name="Cell">
        <title>The Chara Genome: Secondary Complexity and Implications for Plant Terrestrialization.</title>
        <authorList>
            <person name="Nishiyama T."/>
            <person name="Sakayama H."/>
            <person name="Vries J.D."/>
            <person name="Buschmann H."/>
            <person name="Saint-Marcoux D."/>
            <person name="Ullrich K.K."/>
            <person name="Haas F.B."/>
            <person name="Vanderstraeten L."/>
            <person name="Becker D."/>
            <person name="Lang D."/>
            <person name="Vosolsobe S."/>
            <person name="Rombauts S."/>
            <person name="Wilhelmsson P.K.I."/>
            <person name="Janitza P."/>
            <person name="Kern R."/>
            <person name="Heyl A."/>
            <person name="Rumpler F."/>
            <person name="Villalobos L.I.A.C."/>
            <person name="Clay J.M."/>
            <person name="Skokan R."/>
            <person name="Toyoda A."/>
            <person name="Suzuki Y."/>
            <person name="Kagoshima H."/>
            <person name="Schijlen E."/>
            <person name="Tajeshwar N."/>
            <person name="Catarino B."/>
            <person name="Hetherington A.J."/>
            <person name="Saltykova A."/>
            <person name="Bonnot C."/>
            <person name="Breuninger H."/>
            <person name="Symeonidi A."/>
            <person name="Radhakrishnan G.V."/>
            <person name="Van Nieuwerburgh F."/>
            <person name="Deforce D."/>
            <person name="Chang C."/>
            <person name="Karol K.G."/>
            <person name="Hedrich R."/>
            <person name="Ulvskov P."/>
            <person name="Glockner G."/>
            <person name="Delwiche C.F."/>
            <person name="Petrasek J."/>
            <person name="Van de Peer Y."/>
            <person name="Friml J."/>
            <person name="Beilby M."/>
            <person name="Dolan L."/>
            <person name="Kohara Y."/>
            <person name="Sugano S."/>
            <person name="Fujiyama A."/>
            <person name="Delaux P.-M."/>
            <person name="Quint M."/>
            <person name="TheiBen G."/>
            <person name="Hagemann M."/>
            <person name="Harholt J."/>
            <person name="Dunand C."/>
            <person name="Zachgo S."/>
            <person name="Langdale J."/>
            <person name="Maumus F."/>
            <person name="Straeten D.V.D."/>
            <person name="Gould S.B."/>
            <person name="Rensing S.A."/>
        </authorList>
    </citation>
    <scope>NUCLEOTIDE SEQUENCE [LARGE SCALE GENOMIC DNA]</scope>
    <source>
        <strain evidence="1 2">S276</strain>
    </source>
</reference>
<dbReference type="Gramene" id="GBG60769">
    <property type="protein sequence ID" value="GBG60769"/>
    <property type="gene ID" value="CBR_g12507"/>
</dbReference>
<comment type="caution">
    <text evidence="1">The sequence shown here is derived from an EMBL/GenBank/DDBJ whole genome shotgun (WGS) entry which is preliminary data.</text>
</comment>
<accession>A0A388JSH7</accession>
<sequence length="294" mass="32739">MTAATTTTCGWRHEDGVLRKGAVQGPLQVRGQQVVRPSPWTFAHVDCALLLIFVSEGQQAEKRGHLSTDISGFFVGCGRTTQTAAQRRDCGHVAAMEGGAEGRRDVLTCRELPAVSTIVLRCQQERALGRLKELLRARRLRTLTQAPDDRAEYEATSEAVIELCYALGCGVIPCATPRWWVKRRTGGTWEDLGQCDDATDDYFQDKLRMSLRVFREIAEACAPHLQRRVTFYREPLQPNQIVAYALYRWASGETYESSTCNFGIGRASGLNAVCDVIASLLRVFGENRMAYRGS</sequence>
<name>A0A388JSH7_CHABU</name>
<gene>
    <name evidence="1" type="ORF">CBR_g12507</name>
</gene>